<dbReference type="InterPro" id="IPR032710">
    <property type="entry name" value="NTF2-like_dom_sf"/>
</dbReference>
<dbReference type="Pfam" id="PF12680">
    <property type="entry name" value="SnoaL_2"/>
    <property type="match status" value="1"/>
</dbReference>
<dbReference type="Proteomes" id="UP000253318">
    <property type="component" value="Unassembled WGS sequence"/>
</dbReference>
<proteinExistence type="predicted"/>
<comment type="caution">
    <text evidence="2">The sequence shown here is derived from an EMBL/GenBank/DDBJ whole genome shotgun (WGS) entry which is preliminary data.</text>
</comment>
<evidence type="ECO:0000313" key="3">
    <source>
        <dbReference type="Proteomes" id="UP000253318"/>
    </source>
</evidence>
<feature type="domain" description="SnoaL-like" evidence="1">
    <location>
        <begin position="13"/>
        <end position="111"/>
    </location>
</feature>
<dbReference type="OrthoDB" id="161242at2"/>
<keyword evidence="3" id="KW-1185">Reference proteome</keyword>
<evidence type="ECO:0000259" key="1">
    <source>
        <dbReference type="Pfam" id="PF12680"/>
    </source>
</evidence>
<dbReference type="InterPro" id="IPR037401">
    <property type="entry name" value="SnoaL-like"/>
</dbReference>
<dbReference type="Gene3D" id="3.10.450.50">
    <property type="match status" value="1"/>
</dbReference>
<reference evidence="2 3" key="1">
    <citation type="submission" date="2018-04" db="EMBL/GenBank/DDBJ databases">
        <title>Novel actinobacteria from marine sediment.</title>
        <authorList>
            <person name="Ng Z.Y."/>
            <person name="Tan G.Y.A."/>
        </authorList>
    </citation>
    <scope>NUCLEOTIDE SEQUENCE [LARGE SCALE GENOMIC DNA]</scope>
    <source>
        <strain evidence="2 3">TPS81</strain>
    </source>
</reference>
<dbReference type="EMBL" id="QEIN01000071">
    <property type="protein sequence ID" value="RCV59098.1"/>
    <property type="molecule type" value="Genomic_DNA"/>
</dbReference>
<sequence length="120" mass="13720">MTTMAGTFDETRLRRGIEQRDADMLISLYNDDAEVEIVDHTNSPSNPLILRGHAEIRQTLEDVCARDMTHSLDRCVMYDDLAAYTESCRYPDGTCVLCNSMLDLENGRISRQLMVQAWDE</sequence>
<dbReference type="SUPFAM" id="SSF54427">
    <property type="entry name" value="NTF2-like"/>
    <property type="match status" value="1"/>
</dbReference>
<gene>
    <name evidence="2" type="ORF">DEF24_11130</name>
</gene>
<protein>
    <recommendedName>
        <fullName evidence="1">SnoaL-like domain-containing protein</fullName>
    </recommendedName>
</protein>
<accession>A0A368T6I0</accession>
<name>A0A368T6I0_9ACTN</name>
<organism evidence="2 3">
    <name type="scientific">Marinitenerispora sediminis</name>
    <dbReference type="NCBI Taxonomy" id="1931232"/>
    <lineage>
        <taxon>Bacteria</taxon>
        <taxon>Bacillati</taxon>
        <taxon>Actinomycetota</taxon>
        <taxon>Actinomycetes</taxon>
        <taxon>Streptosporangiales</taxon>
        <taxon>Nocardiopsidaceae</taxon>
        <taxon>Marinitenerispora</taxon>
    </lineage>
</organism>
<evidence type="ECO:0000313" key="2">
    <source>
        <dbReference type="EMBL" id="RCV59098.1"/>
    </source>
</evidence>
<dbReference type="AlphaFoldDB" id="A0A368T6I0"/>
<dbReference type="RefSeq" id="WP_114400598.1">
    <property type="nucleotide sequence ID" value="NZ_QEIM01000252.1"/>
</dbReference>